<dbReference type="InterPro" id="IPR036890">
    <property type="entry name" value="HATPase_C_sf"/>
</dbReference>
<dbReference type="RefSeq" id="WP_157303614.1">
    <property type="nucleotide sequence ID" value="NZ_BAAAZB010000005.1"/>
</dbReference>
<sequence>MSQKQYASFSDRFLESFAGSSIFSEPKVAIIELIANAWDAGATEVKIKWPEKHEDPFEITDNGHGMTEREFETRFMVLAYERLKEMGGFAHIPPDHRDKIAVRPAFGKNGKGRLASFAFGESFKVSTTKQGIERIFRIFIDNNNRLAYQKIDEKESSIPHGTTIFIEKAIKPRLSFEDAKKEIGMRFLVDPNFTVWVNTEKVSFEDVPENHIKEYNVEIKDIGFFPVKVIDVQATDKSTQLHGIAWQVKNRLVGECTWKGSGSEHLVDGRKSVAKRYIFIVNADSIEDAVLPDWTGFKNYDDKYKKSCVAIYTSVKEHILDLTKGQREEAFKDIEGSIKPTLRKMGIVSREKWEKFVKEVQEECPSIGNDELEKIASLLAKLETSESKYGLINTLANASVEDLDNLSKIIEKWDIDVAKIVLDEIEWRTKLIEKLQSKVLNEGSDEVQELQPLFHRGLWIFGPEYETIEYTSNKGMTQVIQQLFGSAIKGSSTRPDFAILKDGTVGLYSLPKFDEDDFGEIGVDRLVVIELKRPGIPIDREQKGQAWKYVKELFSKGLLKDYSQVVCFVLGSKIDPLESGKSTEMNGRVVIFPMEYDMVMRRAKSRLLNLHEKIRQAPFLKETRIRAYLNDKAQLNMFEA</sequence>
<keyword evidence="1" id="KW-0067">ATP-binding</keyword>
<dbReference type="AlphaFoldDB" id="A0A6N8JHP5"/>
<dbReference type="OrthoDB" id="8765545at2"/>
<evidence type="ECO:0000313" key="2">
    <source>
        <dbReference type="Proteomes" id="UP000468388"/>
    </source>
</evidence>
<reference evidence="1 2" key="1">
    <citation type="submission" date="2019-12" db="EMBL/GenBank/DDBJ databases">
        <title>The draft genomic sequence of strain Chitinophaga oryziterrae JCM 16595.</title>
        <authorList>
            <person name="Zhang X."/>
        </authorList>
    </citation>
    <scope>NUCLEOTIDE SEQUENCE [LARGE SCALE GENOMIC DNA]</scope>
    <source>
        <strain evidence="1 2">JCM 16595</strain>
    </source>
</reference>
<organism evidence="1 2">
    <name type="scientific">Chitinophaga oryziterrae</name>
    <dbReference type="NCBI Taxonomy" id="1031224"/>
    <lineage>
        <taxon>Bacteria</taxon>
        <taxon>Pseudomonadati</taxon>
        <taxon>Bacteroidota</taxon>
        <taxon>Chitinophagia</taxon>
        <taxon>Chitinophagales</taxon>
        <taxon>Chitinophagaceae</taxon>
        <taxon>Chitinophaga</taxon>
    </lineage>
</organism>
<name>A0A6N8JHP5_9BACT</name>
<protein>
    <submittedName>
        <fullName evidence="1">ATP-binding protein</fullName>
    </submittedName>
</protein>
<dbReference type="GO" id="GO:0005524">
    <property type="term" value="F:ATP binding"/>
    <property type="evidence" value="ECO:0007669"/>
    <property type="project" value="UniProtKB-KW"/>
</dbReference>
<proteinExistence type="predicted"/>
<dbReference type="SUPFAM" id="SSF55874">
    <property type="entry name" value="ATPase domain of HSP90 chaperone/DNA topoisomerase II/histidine kinase"/>
    <property type="match status" value="1"/>
</dbReference>
<gene>
    <name evidence="1" type="ORF">GO495_29810</name>
</gene>
<accession>A0A6N8JHP5</accession>
<evidence type="ECO:0000313" key="1">
    <source>
        <dbReference type="EMBL" id="MVT44825.1"/>
    </source>
</evidence>
<comment type="caution">
    <text evidence="1">The sequence shown here is derived from an EMBL/GenBank/DDBJ whole genome shotgun (WGS) entry which is preliminary data.</text>
</comment>
<keyword evidence="1" id="KW-0547">Nucleotide-binding</keyword>
<keyword evidence="2" id="KW-1185">Reference proteome</keyword>
<dbReference type="EMBL" id="WRXO01000013">
    <property type="protein sequence ID" value="MVT44825.1"/>
    <property type="molecule type" value="Genomic_DNA"/>
</dbReference>
<dbReference type="Gene3D" id="3.30.565.10">
    <property type="entry name" value="Histidine kinase-like ATPase, C-terminal domain"/>
    <property type="match status" value="1"/>
</dbReference>
<dbReference type="Pfam" id="PF13589">
    <property type="entry name" value="HATPase_c_3"/>
    <property type="match status" value="1"/>
</dbReference>
<dbReference type="Proteomes" id="UP000468388">
    <property type="component" value="Unassembled WGS sequence"/>
</dbReference>